<dbReference type="InterPro" id="IPR011010">
    <property type="entry name" value="DNA_brk_join_enz"/>
</dbReference>
<dbReference type="GO" id="GO:0003677">
    <property type="term" value="F:DNA binding"/>
    <property type="evidence" value="ECO:0007669"/>
    <property type="project" value="UniProtKB-UniRule"/>
</dbReference>
<dbReference type="InterPro" id="IPR013762">
    <property type="entry name" value="Integrase-like_cat_sf"/>
</dbReference>
<dbReference type="RefSeq" id="WP_015322374.1">
    <property type="nucleotide sequence ID" value="NC_019974.1"/>
</dbReference>
<gene>
    <name evidence="6" type="ORF">Natoc_3196</name>
</gene>
<dbReference type="KEGG" id="nou:Natoc_3196"/>
<evidence type="ECO:0000259" key="5">
    <source>
        <dbReference type="PROSITE" id="PS51900"/>
    </source>
</evidence>
<dbReference type="OrthoDB" id="194919at2157"/>
<protein>
    <submittedName>
        <fullName evidence="6">Site-specific recombinase XerD</fullName>
    </submittedName>
</protein>
<dbReference type="SUPFAM" id="SSF56349">
    <property type="entry name" value="DNA breaking-rejoining enzymes"/>
    <property type="match status" value="1"/>
</dbReference>
<evidence type="ECO:0000256" key="4">
    <source>
        <dbReference type="SAM" id="MobiDB-lite"/>
    </source>
</evidence>
<dbReference type="AlphaFoldDB" id="L0K312"/>
<dbReference type="InterPro" id="IPR004107">
    <property type="entry name" value="Integrase_SAM-like_N"/>
</dbReference>
<dbReference type="Proteomes" id="UP000010878">
    <property type="component" value="Chromosome"/>
</dbReference>
<dbReference type="InterPro" id="IPR044068">
    <property type="entry name" value="CB"/>
</dbReference>
<keyword evidence="1 3" id="KW-0238">DNA-binding</keyword>
<accession>L0K312</accession>
<evidence type="ECO:0000313" key="7">
    <source>
        <dbReference type="Proteomes" id="UP000010878"/>
    </source>
</evidence>
<evidence type="ECO:0000313" key="6">
    <source>
        <dbReference type="EMBL" id="AGB38935.1"/>
    </source>
</evidence>
<dbReference type="InterPro" id="IPR010998">
    <property type="entry name" value="Integrase_recombinase_N"/>
</dbReference>
<dbReference type="Pfam" id="PF02899">
    <property type="entry name" value="Phage_int_SAM_1"/>
    <property type="match status" value="1"/>
</dbReference>
<dbReference type="Gene3D" id="1.10.150.130">
    <property type="match status" value="1"/>
</dbReference>
<evidence type="ECO:0000256" key="2">
    <source>
        <dbReference type="ARBA" id="ARBA00023172"/>
    </source>
</evidence>
<proteinExistence type="predicted"/>
<keyword evidence="7" id="KW-1185">Reference proteome</keyword>
<name>L0K312_9EURY</name>
<dbReference type="Gene3D" id="1.10.443.10">
    <property type="entry name" value="Intergrase catalytic core"/>
    <property type="match status" value="1"/>
</dbReference>
<organism evidence="6 7">
    <name type="scientific">Natronococcus occultus SP4</name>
    <dbReference type="NCBI Taxonomy" id="694430"/>
    <lineage>
        <taxon>Archaea</taxon>
        <taxon>Methanobacteriati</taxon>
        <taxon>Methanobacteriota</taxon>
        <taxon>Stenosarchaea group</taxon>
        <taxon>Halobacteria</taxon>
        <taxon>Halobacteriales</taxon>
        <taxon>Natrialbaceae</taxon>
        <taxon>Natronococcus</taxon>
    </lineage>
</organism>
<keyword evidence="2" id="KW-0233">DNA recombination</keyword>
<evidence type="ECO:0000256" key="1">
    <source>
        <dbReference type="ARBA" id="ARBA00023125"/>
    </source>
</evidence>
<feature type="region of interest" description="Disordered" evidence="4">
    <location>
        <begin position="359"/>
        <end position="392"/>
    </location>
</feature>
<dbReference type="GeneID" id="14403583"/>
<evidence type="ECO:0000256" key="3">
    <source>
        <dbReference type="PROSITE-ProRule" id="PRU01248"/>
    </source>
</evidence>
<dbReference type="GO" id="GO:0006310">
    <property type="term" value="P:DNA recombination"/>
    <property type="evidence" value="ECO:0007669"/>
    <property type="project" value="UniProtKB-KW"/>
</dbReference>
<feature type="region of interest" description="Disordered" evidence="4">
    <location>
        <begin position="314"/>
        <end position="347"/>
    </location>
</feature>
<dbReference type="GO" id="GO:0015074">
    <property type="term" value="P:DNA integration"/>
    <property type="evidence" value="ECO:0007669"/>
    <property type="project" value="InterPro"/>
</dbReference>
<dbReference type="PROSITE" id="PS51900">
    <property type="entry name" value="CB"/>
    <property type="match status" value="1"/>
</dbReference>
<sequence length="392" mass="43288">MTDIAIADAVDGYLERKALGDPDGSGAGTYAANAESVLRRWVDWLDAEHDLRSLSALETDQMRAYAETLRARTDEGTYAASTARTYYAVVRAFLSWCVRSGLRDTNPAAVEDVAAALPPTVDGDADAEPGWTADRRHVLERHVRERAIAATSEDRDRETRRDRLREYALVALFLYSDVRGSELFRVPRDDRRTGAVWDDVDFYTGTIRVLGRSQRLEEVLLSAAVRTPLRRYRVALDPPSNDWPLFPTRHAPSIARRVREVLRARGHDAEAIDTLLADATATELARERSIAPPAITTEGARSVLKRLCREAGLEVDGDSPTPRGVRDDSRGDGRYRREATSASPALRASVMERSIVVSASREGPGSIVDVPARVVRSEERDAGGEPEADPEP</sequence>
<dbReference type="eggNOG" id="arCOG01248">
    <property type="taxonomic scope" value="Archaea"/>
</dbReference>
<dbReference type="EMBL" id="CP003929">
    <property type="protein sequence ID" value="AGB38935.1"/>
    <property type="molecule type" value="Genomic_DNA"/>
</dbReference>
<reference evidence="6 7" key="1">
    <citation type="submission" date="2012-11" db="EMBL/GenBank/DDBJ databases">
        <title>FINISHED of Natronococcus occultus SP4, DSM 3396.</title>
        <authorList>
            <consortium name="DOE Joint Genome Institute"/>
            <person name="Eisen J."/>
            <person name="Huntemann M."/>
            <person name="Wei C.-L."/>
            <person name="Han J."/>
            <person name="Detter J.C."/>
            <person name="Han C."/>
            <person name="Tapia R."/>
            <person name="Chen A."/>
            <person name="Kyrpides N."/>
            <person name="Mavromatis K."/>
            <person name="Markowitz V."/>
            <person name="Szeto E."/>
            <person name="Ivanova N."/>
            <person name="Mikhailova N."/>
            <person name="Ovchinnikova G."/>
            <person name="Pagani I."/>
            <person name="Pati A."/>
            <person name="Goodwin L."/>
            <person name="Nordberg H.P."/>
            <person name="Cantor M.N."/>
            <person name="Hua S.X."/>
            <person name="Woyke T."/>
            <person name="Eisen J."/>
            <person name="Klenk H.-P."/>
            <person name="Klenk H.-P."/>
        </authorList>
    </citation>
    <scope>NUCLEOTIDE SEQUENCE [LARGE SCALE GENOMIC DNA]</scope>
    <source>
        <strain evidence="6 7">SP4</strain>
    </source>
</reference>
<feature type="compositionally biased region" description="Basic and acidic residues" evidence="4">
    <location>
        <begin position="324"/>
        <end position="339"/>
    </location>
</feature>
<feature type="domain" description="Core-binding (CB)" evidence="5">
    <location>
        <begin position="4"/>
        <end position="98"/>
    </location>
</feature>
<dbReference type="HOGENOM" id="CLU_062981_0_0_2"/>